<name>A0A9P6KEA4_9FUNG</name>
<accession>A0A9P6KEA4</accession>
<comment type="function">
    <text evidence="7">Regulatory subunit of the dolichol-phosphate mannose (DPM) synthase complex; essential for the ER localization.</text>
</comment>
<dbReference type="GO" id="GO:0030234">
    <property type="term" value="F:enzyme regulator activity"/>
    <property type="evidence" value="ECO:0007669"/>
    <property type="project" value="UniProtKB-UniRule"/>
</dbReference>
<comment type="subunit">
    <text evidence="7">Component of the dolichol-phosphate mannose (DPM) synthase complex.</text>
</comment>
<organism evidence="8 9">
    <name type="scientific">Lunasporangiospora selenospora</name>
    <dbReference type="NCBI Taxonomy" id="979761"/>
    <lineage>
        <taxon>Eukaryota</taxon>
        <taxon>Fungi</taxon>
        <taxon>Fungi incertae sedis</taxon>
        <taxon>Mucoromycota</taxon>
        <taxon>Mortierellomycotina</taxon>
        <taxon>Mortierellomycetes</taxon>
        <taxon>Mortierellales</taxon>
        <taxon>Mortierellaceae</taxon>
        <taxon>Lunasporangiospora</taxon>
    </lineage>
</organism>
<dbReference type="PANTHER" id="PTHR15039:SF11">
    <property type="entry name" value="DOLICHOL PHOSPHATE-MANNOSE BIOSYNTHESIS REGULATORY PROTEIN"/>
    <property type="match status" value="1"/>
</dbReference>
<feature type="non-terminal residue" evidence="8">
    <location>
        <position position="1"/>
    </location>
</feature>
<dbReference type="OrthoDB" id="311279at2759"/>
<gene>
    <name evidence="8" type="ORF">BGW38_001414</name>
</gene>
<reference evidence="8" key="1">
    <citation type="journal article" date="2020" name="Fungal Divers.">
        <title>Resolving the Mortierellaceae phylogeny through synthesis of multi-gene phylogenetics and phylogenomics.</title>
        <authorList>
            <person name="Vandepol N."/>
            <person name="Liber J."/>
            <person name="Desiro A."/>
            <person name="Na H."/>
            <person name="Kennedy M."/>
            <person name="Barry K."/>
            <person name="Grigoriev I.V."/>
            <person name="Miller A.N."/>
            <person name="O'Donnell K."/>
            <person name="Stajich J.E."/>
            <person name="Bonito G."/>
        </authorList>
    </citation>
    <scope>NUCLEOTIDE SEQUENCE</scope>
    <source>
        <strain evidence="8">KOD1015</strain>
    </source>
</reference>
<keyword evidence="4 7" id="KW-0256">Endoplasmic reticulum</keyword>
<evidence type="ECO:0000256" key="1">
    <source>
        <dbReference type="ARBA" id="ARBA00004477"/>
    </source>
</evidence>
<evidence type="ECO:0000256" key="6">
    <source>
        <dbReference type="ARBA" id="ARBA00023136"/>
    </source>
</evidence>
<dbReference type="InterPro" id="IPR009914">
    <property type="entry name" value="DPM2"/>
</dbReference>
<dbReference type="EMBL" id="JAABOA010001447">
    <property type="protein sequence ID" value="KAF9581532.1"/>
    <property type="molecule type" value="Genomic_DNA"/>
</dbReference>
<dbReference type="GO" id="GO:0005789">
    <property type="term" value="C:endoplasmic reticulum membrane"/>
    <property type="evidence" value="ECO:0007669"/>
    <property type="project" value="UniProtKB-SubCell"/>
</dbReference>
<dbReference type="PANTHER" id="PTHR15039">
    <property type="entry name" value="DOLICHOL PHOSPHATE-MANNOSE BIOSYNTHESIS REGULATORY PROTEIN"/>
    <property type="match status" value="1"/>
</dbReference>
<feature type="transmembrane region" description="Helical" evidence="7">
    <location>
        <begin position="20"/>
        <end position="43"/>
    </location>
</feature>
<protein>
    <recommendedName>
        <fullName evidence="7">Dolichol phosphate-mannose biosynthesis regulatory protein</fullName>
    </recommendedName>
</protein>
<evidence type="ECO:0000256" key="4">
    <source>
        <dbReference type="ARBA" id="ARBA00022824"/>
    </source>
</evidence>
<keyword evidence="3 7" id="KW-0812">Transmembrane</keyword>
<keyword evidence="5 7" id="KW-1133">Transmembrane helix</keyword>
<evidence type="ECO:0000256" key="5">
    <source>
        <dbReference type="ARBA" id="ARBA00022989"/>
    </source>
</evidence>
<comment type="caution">
    <text evidence="8">The sequence shown here is derived from an EMBL/GenBank/DDBJ whole genome shotgun (WGS) entry which is preliminary data.</text>
</comment>
<dbReference type="GO" id="GO:0033185">
    <property type="term" value="C:dolichol-phosphate-mannose synthase complex"/>
    <property type="evidence" value="ECO:0007669"/>
    <property type="project" value="TreeGrafter"/>
</dbReference>
<evidence type="ECO:0000313" key="8">
    <source>
        <dbReference type="EMBL" id="KAF9581532.1"/>
    </source>
</evidence>
<dbReference type="Proteomes" id="UP000780801">
    <property type="component" value="Unassembled WGS sequence"/>
</dbReference>
<evidence type="ECO:0000256" key="7">
    <source>
        <dbReference type="RuleBase" id="RU365084"/>
    </source>
</evidence>
<comment type="pathway">
    <text evidence="7">Protein modification; protein glycosylation.</text>
</comment>
<keyword evidence="9" id="KW-1185">Reference proteome</keyword>
<dbReference type="AlphaFoldDB" id="A0A9P6KEA4"/>
<dbReference type="GO" id="GO:0180047">
    <property type="term" value="P:dolichol phosphate mannose biosynthetic process"/>
    <property type="evidence" value="ECO:0007669"/>
    <property type="project" value="InterPro"/>
</dbReference>
<dbReference type="GO" id="GO:0006506">
    <property type="term" value="P:GPI anchor biosynthetic process"/>
    <property type="evidence" value="ECO:0007669"/>
    <property type="project" value="TreeGrafter"/>
</dbReference>
<sequence>PFVDETYFLHSYFPPREYAIRIPCVLLVFGLTVILTFLSMIMIKSKKKVEKKAA</sequence>
<evidence type="ECO:0000313" key="9">
    <source>
        <dbReference type="Proteomes" id="UP000780801"/>
    </source>
</evidence>
<evidence type="ECO:0000256" key="3">
    <source>
        <dbReference type="ARBA" id="ARBA00022692"/>
    </source>
</evidence>
<comment type="similarity">
    <text evidence="2 7">Belongs to the DPM2 family.</text>
</comment>
<evidence type="ECO:0000256" key="2">
    <source>
        <dbReference type="ARBA" id="ARBA00005478"/>
    </source>
</evidence>
<comment type="caution">
    <text evidence="7">Lacks conserved residue(s) required for the propagation of feature annotation.</text>
</comment>
<proteinExistence type="inferred from homology"/>
<comment type="subcellular location">
    <subcellularLocation>
        <location evidence="1 7">Endoplasmic reticulum membrane</location>
        <topology evidence="1 7">Multi-pass membrane protein</topology>
    </subcellularLocation>
</comment>
<dbReference type="Pfam" id="PF07297">
    <property type="entry name" value="DPM2"/>
    <property type="match status" value="1"/>
</dbReference>
<keyword evidence="6 7" id="KW-0472">Membrane</keyword>